<feature type="transmembrane region" description="Helical" evidence="1">
    <location>
        <begin position="256"/>
        <end position="286"/>
    </location>
</feature>
<keyword evidence="3" id="KW-1185">Reference proteome</keyword>
<dbReference type="GO" id="GO:0043190">
    <property type="term" value="C:ATP-binding cassette (ABC) transporter complex"/>
    <property type="evidence" value="ECO:0007669"/>
    <property type="project" value="InterPro"/>
</dbReference>
<evidence type="ECO:0008006" key="4">
    <source>
        <dbReference type="Google" id="ProtNLM"/>
    </source>
</evidence>
<dbReference type="HOGENOM" id="CLU_045686_0_2_4"/>
<keyword evidence="1" id="KW-0812">Transmembrane</keyword>
<dbReference type="EMBL" id="CP001013">
    <property type="protein sequence ID" value="ACB33978.1"/>
    <property type="molecule type" value="Genomic_DNA"/>
</dbReference>
<feature type="transmembrane region" description="Helical" evidence="1">
    <location>
        <begin position="337"/>
        <end position="364"/>
    </location>
</feature>
<dbReference type="InterPro" id="IPR030802">
    <property type="entry name" value="Permease_MalE"/>
</dbReference>
<dbReference type="STRING" id="395495.Lcho_1711"/>
<evidence type="ECO:0000256" key="1">
    <source>
        <dbReference type="SAM" id="Phobius"/>
    </source>
</evidence>
<dbReference type="eggNOG" id="COG0767">
    <property type="taxonomic scope" value="Bacteria"/>
</dbReference>
<gene>
    <name evidence="2" type="ordered locus">Lcho_1711</name>
</gene>
<protein>
    <recommendedName>
        <fullName evidence="4">ABC transporter permease</fullName>
    </recommendedName>
</protein>
<dbReference type="Proteomes" id="UP000001693">
    <property type="component" value="Chromosome"/>
</dbReference>
<feature type="transmembrane region" description="Helical" evidence="1">
    <location>
        <begin position="162"/>
        <end position="181"/>
    </location>
</feature>
<accession>B1XY77</accession>
<organism evidence="2 3">
    <name type="scientific">Leptothrix cholodnii (strain ATCC 51168 / LMG 8142 / SP-6)</name>
    <name type="common">Leptothrix discophora (strain SP-6)</name>
    <dbReference type="NCBI Taxonomy" id="395495"/>
    <lineage>
        <taxon>Bacteria</taxon>
        <taxon>Pseudomonadati</taxon>
        <taxon>Pseudomonadota</taxon>
        <taxon>Betaproteobacteria</taxon>
        <taxon>Burkholderiales</taxon>
        <taxon>Sphaerotilaceae</taxon>
        <taxon>Leptothrix</taxon>
    </lineage>
</organism>
<keyword evidence="1" id="KW-1133">Transmembrane helix</keyword>
<dbReference type="GO" id="GO:0005548">
    <property type="term" value="F:phospholipid transporter activity"/>
    <property type="evidence" value="ECO:0007669"/>
    <property type="project" value="TreeGrafter"/>
</dbReference>
<evidence type="ECO:0000313" key="3">
    <source>
        <dbReference type="Proteomes" id="UP000001693"/>
    </source>
</evidence>
<dbReference type="PANTHER" id="PTHR30188:SF3">
    <property type="entry name" value="ABC TRANSPORTER PERMEASE"/>
    <property type="match status" value="1"/>
</dbReference>
<proteinExistence type="predicted"/>
<reference evidence="2 3" key="1">
    <citation type="submission" date="2008-03" db="EMBL/GenBank/DDBJ databases">
        <title>Complete sequence of Leptothrix cholodnii SP-6.</title>
        <authorList>
            <consortium name="US DOE Joint Genome Institute"/>
            <person name="Copeland A."/>
            <person name="Lucas S."/>
            <person name="Lapidus A."/>
            <person name="Glavina del Rio T."/>
            <person name="Dalin E."/>
            <person name="Tice H."/>
            <person name="Bruce D."/>
            <person name="Goodwin L."/>
            <person name="Pitluck S."/>
            <person name="Chertkov O."/>
            <person name="Brettin T."/>
            <person name="Detter J.C."/>
            <person name="Han C."/>
            <person name="Kuske C.R."/>
            <person name="Schmutz J."/>
            <person name="Larimer F."/>
            <person name="Land M."/>
            <person name="Hauser L."/>
            <person name="Kyrpides N."/>
            <person name="Lykidis A."/>
            <person name="Emerson D."/>
            <person name="Richardson P."/>
        </authorList>
    </citation>
    <scope>NUCLEOTIDE SEQUENCE [LARGE SCALE GENOMIC DNA]</scope>
    <source>
        <strain evidence="3">ATCC 51168 / LMG 8142 / SP-6</strain>
    </source>
</reference>
<dbReference type="OrthoDB" id="9810518at2"/>
<feature type="transmembrane region" description="Helical" evidence="1">
    <location>
        <begin position="123"/>
        <end position="142"/>
    </location>
</feature>
<keyword evidence="1" id="KW-0472">Membrane</keyword>
<dbReference type="KEGG" id="lch:Lcho_1711"/>
<name>B1XY77_LEPCP</name>
<dbReference type="Pfam" id="PF02405">
    <property type="entry name" value="MlaE"/>
    <property type="match status" value="1"/>
</dbReference>
<feature type="transmembrane region" description="Helical" evidence="1">
    <location>
        <begin position="306"/>
        <end position="325"/>
    </location>
</feature>
<evidence type="ECO:0000313" key="2">
    <source>
        <dbReference type="EMBL" id="ACB33978.1"/>
    </source>
</evidence>
<dbReference type="PANTHER" id="PTHR30188">
    <property type="entry name" value="ABC TRANSPORTER PERMEASE PROTEIN-RELATED"/>
    <property type="match status" value="1"/>
</dbReference>
<dbReference type="RefSeq" id="WP_012346739.1">
    <property type="nucleotide sequence ID" value="NC_010524.1"/>
</dbReference>
<dbReference type="AlphaFoldDB" id="B1XY77"/>
<sequence length="369" mass="38223">MGVDLNGHEWRQDGAGWTLILRGDWCGDAGTRLTPPPAAARQVSVDARALGAWDGGLAAALHQCLAPLHQRAVPLQLQDLPPGVRSVLELALSVVRVSAPERAAAPVGVAAIGHRLAISWVECMATAAFFGEVLIALGRLLRGRSDLQGVDLWRQVDQAGPLSVPIVSLTCFLVGLMLAYMGGAQLHRIGAPSFIPDVVTVGMVRELAGLMTGVILAGRLGAAFAAQIGSMQAGEEIDALRALGVDPIGYLVLPRLLALLLVAPMLVAIGMLVGVLAGLPAAVAAYGLSPTEYLHKSAAALTWTHLWIGLFKGMMYLGLVALAGCREGLRAGRDAQAVGAATTTAVVKALVWIVAAACGSTVVLQSLGF</sequence>